<evidence type="ECO:0000313" key="3">
    <source>
        <dbReference type="Proteomes" id="UP000598997"/>
    </source>
</evidence>
<organism evidence="2 3">
    <name type="scientific">Croceicoccus pelagius</name>
    <dbReference type="NCBI Taxonomy" id="1703341"/>
    <lineage>
        <taxon>Bacteria</taxon>
        <taxon>Pseudomonadati</taxon>
        <taxon>Pseudomonadota</taxon>
        <taxon>Alphaproteobacteria</taxon>
        <taxon>Sphingomonadales</taxon>
        <taxon>Erythrobacteraceae</taxon>
        <taxon>Croceicoccus</taxon>
    </lineage>
</organism>
<feature type="transmembrane region" description="Helical" evidence="1">
    <location>
        <begin position="95"/>
        <end position="114"/>
    </location>
</feature>
<reference evidence="2 3" key="1">
    <citation type="journal article" date="2014" name="Int. J. Syst. Evol. Microbiol.">
        <title>Complete genome sequence of Corynebacterium casei LMG S-19264T (=DSM 44701T), isolated from a smear-ripened cheese.</title>
        <authorList>
            <consortium name="US DOE Joint Genome Institute (JGI-PGF)"/>
            <person name="Walter F."/>
            <person name="Albersmeier A."/>
            <person name="Kalinowski J."/>
            <person name="Ruckert C."/>
        </authorList>
    </citation>
    <scope>NUCLEOTIDE SEQUENCE [LARGE SCALE GENOMIC DNA]</scope>
    <source>
        <strain evidence="2 3">CGMCC 1.15358</strain>
    </source>
</reference>
<keyword evidence="1" id="KW-0812">Transmembrane</keyword>
<evidence type="ECO:0000313" key="2">
    <source>
        <dbReference type="EMBL" id="GGD37229.1"/>
    </source>
</evidence>
<sequence length="119" mass="13449">MIGAVALSLLLLLAFAVRYMADIPQDAWNPLWSFAYVLGLCVALIMVFYDRKNFPEKVWDFNPKRGILYFFLGWIIFPFMMVIDAVFGVEFTMSGMAVGTFVMSVLIGIAGTFTENVRV</sequence>
<dbReference type="AlphaFoldDB" id="A0A916YAF0"/>
<feature type="transmembrane region" description="Helical" evidence="1">
    <location>
        <begin position="69"/>
        <end position="89"/>
    </location>
</feature>
<gene>
    <name evidence="2" type="ORF">GCM10010989_09230</name>
</gene>
<proteinExistence type="predicted"/>
<keyword evidence="3" id="KW-1185">Reference proteome</keyword>
<dbReference type="Proteomes" id="UP000598997">
    <property type="component" value="Unassembled WGS sequence"/>
</dbReference>
<accession>A0A916YAF0</accession>
<feature type="transmembrane region" description="Helical" evidence="1">
    <location>
        <begin position="30"/>
        <end position="49"/>
    </location>
</feature>
<keyword evidence="1" id="KW-0472">Membrane</keyword>
<keyword evidence="1" id="KW-1133">Transmembrane helix</keyword>
<dbReference type="EMBL" id="BMIO01000002">
    <property type="protein sequence ID" value="GGD37229.1"/>
    <property type="molecule type" value="Genomic_DNA"/>
</dbReference>
<evidence type="ECO:0000256" key="1">
    <source>
        <dbReference type="SAM" id="Phobius"/>
    </source>
</evidence>
<comment type="caution">
    <text evidence="2">The sequence shown here is derived from an EMBL/GenBank/DDBJ whole genome shotgun (WGS) entry which is preliminary data.</text>
</comment>
<protein>
    <submittedName>
        <fullName evidence="2">Uncharacterized protein</fullName>
    </submittedName>
</protein>
<name>A0A916YAF0_9SPHN</name>